<dbReference type="InterPro" id="IPR029063">
    <property type="entry name" value="SAM-dependent_MTases_sf"/>
</dbReference>
<dbReference type="EMBL" id="LWMH01000002">
    <property type="protein sequence ID" value="KZS43979.1"/>
    <property type="molecule type" value="Genomic_DNA"/>
</dbReference>
<dbReference type="GO" id="GO:0032259">
    <property type="term" value="P:methylation"/>
    <property type="evidence" value="ECO:0007669"/>
    <property type="project" value="UniProtKB-KW"/>
</dbReference>
<name>A0A163ES03_9BACL</name>
<keyword evidence="2" id="KW-0808">Transferase</keyword>
<dbReference type="OrthoDB" id="2005133at2"/>
<dbReference type="CDD" id="cd02440">
    <property type="entry name" value="AdoMet_MTases"/>
    <property type="match status" value="1"/>
</dbReference>
<feature type="domain" description="Methyltransferase" evidence="1">
    <location>
        <begin position="37"/>
        <end position="140"/>
    </location>
</feature>
<dbReference type="GeneID" id="97554453"/>
<comment type="caution">
    <text evidence="2">The sequence shown here is derived from an EMBL/GenBank/DDBJ whole genome shotgun (WGS) entry which is preliminary data.</text>
</comment>
<dbReference type="Pfam" id="PF13847">
    <property type="entry name" value="Methyltransf_31"/>
    <property type="match status" value="1"/>
</dbReference>
<organism evidence="2 3">
    <name type="scientific">Paenibacillus glucanolyticus</name>
    <dbReference type="NCBI Taxonomy" id="59843"/>
    <lineage>
        <taxon>Bacteria</taxon>
        <taxon>Bacillati</taxon>
        <taxon>Bacillota</taxon>
        <taxon>Bacilli</taxon>
        <taxon>Bacillales</taxon>
        <taxon>Paenibacillaceae</taxon>
        <taxon>Paenibacillus</taxon>
    </lineage>
</organism>
<keyword evidence="3" id="KW-1185">Reference proteome</keyword>
<accession>A0A163ES03</accession>
<dbReference type="SUPFAM" id="SSF53335">
    <property type="entry name" value="S-adenosyl-L-methionine-dependent methyltransferases"/>
    <property type="match status" value="1"/>
</dbReference>
<dbReference type="Proteomes" id="UP000076796">
    <property type="component" value="Unassembled WGS sequence"/>
</dbReference>
<dbReference type="PANTHER" id="PTHR43861:SF1">
    <property type="entry name" value="TRANS-ACONITATE 2-METHYLTRANSFERASE"/>
    <property type="match status" value="1"/>
</dbReference>
<keyword evidence="2" id="KW-0489">Methyltransferase</keyword>
<dbReference type="Gene3D" id="1.10.150.350">
    <property type="match status" value="1"/>
</dbReference>
<evidence type="ECO:0000313" key="2">
    <source>
        <dbReference type="EMBL" id="KZS43979.1"/>
    </source>
</evidence>
<evidence type="ECO:0000259" key="1">
    <source>
        <dbReference type="Pfam" id="PF13847"/>
    </source>
</evidence>
<dbReference type="PANTHER" id="PTHR43861">
    <property type="entry name" value="TRANS-ACONITATE 2-METHYLTRANSFERASE-RELATED"/>
    <property type="match status" value="1"/>
</dbReference>
<gene>
    <name evidence="2" type="ORF">AWU65_28300</name>
</gene>
<protein>
    <submittedName>
        <fullName evidence="2">Methyltransferase</fullName>
    </submittedName>
</protein>
<dbReference type="AlphaFoldDB" id="A0A163ES03"/>
<reference evidence="2" key="1">
    <citation type="journal article" date="2016" name="Genome Announc.">
        <title>Draft genomes of two strains of Paenibacillus glucanolyticus with capability to degrade lignocellulose.</title>
        <authorList>
            <person name="Mathews S.L."/>
            <person name="Pawlak J."/>
            <person name="Grunden A.M."/>
        </authorList>
    </citation>
    <scope>NUCLEOTIDE SEQUENCE [LARGE SCALE GENOMIC DNA]</scope>
    <source>
        <strain evidence="2">SLM1</strain>
    </source>
</reference>
<dbReference type="GO" id="GO:0008168">
    <property type="term" value="F:methyltransferase activity"/>
    <property type="evidence" value="ECO:0007669"/>
    <property type="project" value="UniProtKB-KW"/>
</dbReference>
<dbReference type="RefSeq" id="WP_063480156.1">
    <property type="nucleotide sequence ID" value="NZ_CP147845.1"/>
</dbReference>
<evidence type="ECO:0000313" key="3">
    <source>
        <dbReference type="Proteomes" id="UP000076796"/>
    </source>
</evidence>
<dbReference type="Gene3D" id="3.40.50.150">
    <property type="entry name" value="Vaccinia Virus protein VP39"/>
    <property type="match status" value="1"/>
</dbReference>
<sequence length="296" mass="33625">MAEYEWDSRIEYLRNTRGLYYNDDYLEFLVTTVWKINRAVNIVDYGCGYGYLGLKLLPLLPAGSTYTGIDKGNDLLEEARDVFGKLPYSTAFIQGDIEHIVAEREYDIALCHAFLLHMNRPQTILQKMIDSVQDGGLVVCFEPHWIANAANYGFDELQHSEVVRLGILQKLYEAGANDSGKDGNIGIKLPILLSQLGLRNVECRVSDKVNFLHRNMDVSAKEQLFQSLREEGIGQEPDDPATIVKQLMRRGLTEEEAQAQYAAELRLFQEFDENSYLTYAPNMKISFGMVRTNSTS</sequence>
<proteinExistence type="predicted"/>
<dbReference type="InterPro" id="IPR025714">
    <property type="entry name" value="Methyltranfer_dom"/>
</dbReference>